<dbReference type="AlphaFoldDB" id="A0A644WDU9"/>
<evidence type="ECO:0000313" key="2">
    <source>
        <dbReference type="EMBL" id="MPM02026.1"/>
    </source>
</evidence>
<evidence type="ECO:0000259" key="1">
    <source>
        <dbReference type="PROSITE" id="PS51272"/>
    </source>
</evidence>
<accession>A0A644WDU9</accession>
<protein>
    <submittedName>
        <fullName evidence="2">Cell surface protein</fullName>
    </submittedName>
</protein>
<comment type="caution">
    <text evidence="2">The sequence shown here is derived from an EMBL/GenBank/DDBJ whole genome shotgun (WGS) entry which is preliminary data.</text>
</comment>
<feature type="domain" description="SLH" evidence="1">
    <location>
        <begin position="89"/>
        <end position="152"/>
    </location>
</feature>
<gene>
    <name evidence="2" type="ORF">SDC9_48271</name>
</gene>
<feature type="domain" description="SLH" evidence="1">
    <location>
        <begin position="25"/>
        <end position="88"/>
    </location>
</feature>
<dbReference type="Pfam" id="PF00395">
    <property type="entry name" value="SLH"/>
    <property type="match status" value="2"/>
</dbReference>
<dbReference type="InterPro" id="IPR001119">
    <property type="entry name" value="SLH_dom"/>
</dbReference>
<organism evidence="2">
    <name type="scientific">bioreactor metagenome</name>
    <dbReference type="NCBI Taxonomy" id="1076179"/>
    <lineage>
        <taxon>unclassified sequences</taxon>
        <taxon>metagenomes</taxon>
        <taxon>ecological metagenomes</taxon>
    </lineage>
</organism>
<sequence length="884" mass="93544">MKNLKRALCLILVCAMTFGLMIMTTSAADFTDKDEIVNTDAVDTMVALNIINGKDDGSYFDPSGIVTRAEMCKMICVALNGGKDPQLGTTASSYTDTAGTWAAGYIEYCTNLGIVAGRGNGIFDPTGTVTGTEAAKMLLVAIGYDSTAEGFTGANWAIAVNVRANGKDLYEDLEDMDPSAGLTRDNAAQMVYNAINAVMVEYTYSLTTVGGALQSVAKVGDVDNEVTILSKKFDMLTKYGRMVGISYDEDTEKYTYTFDNISDYETADYVNGKLTTKVDYSKYYGMDCKLLYKDNSSKTVYGFTPDDSQVLAEGILNNIGTVKTDSFKFNGTVYDVDDADGTSDTLIYSFCNAGLGTTGLDAGTTSVAAIDAADKPFDCKLIDLDGDGDVDYVIAVPFTVAKVTYVGSTTFTVGTSYKFSDTETFDGMAKGDYVVFTAKANTAKNINTFAAVDSVVKGKATATNSEGSKLTVDGTSYNVYDGAFTAAVGTSYEGMQVVNGFVFKATVTASVSSDDFAVVVAVETAASGVNTYPQAKLLLKDGTKIVVDYDKAASTNSAEVVGGNLAIGDFVSFDKDSDDVYTLTAYQNFTANTTEVKAATDFDGAVTAADFTYDKDGDSTIGSNYIDADAIIFYKNASGSWKVKTGAELAKTNSDITVDVAFFNENSSTGFNSVALAFIKSATAISDSSTFYGYLTGDATLAKNSDDDTVSQVTFWNGTQSVTALCDANYSAGIKYGTDPDSYYNKPVKNSIIVYTLSGDEVCISDIYPVKSTDGTGADLGTVAVKGYSGSILSFYSGTTPNAGAYADTAVTGNWKITDDTVILYVDTENAVGQDDGEVSLADETPASTDADPAYYCNAFYIKDTGTDLALLVIDISNDISDVL</sequence>
<name>A0A644WDU9_9ZZZZ</name>
<proteinExistence type="predicted"/>
<dbReference type="PROSITE" id="PS51272">
    <property type="entry name" value="SLH"/>
    <property type="match status" value="2"/>
</dbReference>
<dbReference type="EMBL" id="VSSQ01000839">
    <property type="protein sequence ID" value="MPM02026.1"/>
    <property type="molecule type" value="Genomic_DNA"/>
</dbReference>
<reference evidence="2" key="1">
    <citation type="submission" date="2019-08" db="EMBL/GenBank/DDBJ databases">
        <authorList>
            <person name="Kucharzyk K."/>
            <person name="Murdoch R.W."/>
            <person name="Higgins S."/>
            <person name="Loffler F."/>
        </authorList>
    </citation>
    <scope>NUCLEOTIDE SEQUENCE</scope>
</reference>